<dbReference type="Pfam" id="PF00407">
    <property type="entry name" value="Bet_v_1"/>
    <property type="match status" value="1"/>
</dbReference>
<dbReference type="InterPro" id="IPR000916">
    <property type="entry name" value="Bet_v_I/MLP"/>
</dbReference>
<dbReference type="OMA" id="RSWDYTY"/>
<dbReference type="Gramene" id="KOM46022">
    <property type="protein sequence ID" value="KOM46022"/>
    <property type="gene ID" value="LR48_Vigan06g132800"/>
</dbReference>
<dbReference type="InterPro" id="IPR023393">
    <property type="entry name" value="START-like_dom_sf"/>
</dbReference>
<evidence type="ECO:0000313" key="4">
    <source>
        <dbReference type="EMBL" id="KOM46022.1"/>
    </source>
</evidence>
<comment type="similarity">
    <text evidence="1">Belongs to the MLP family.</text>
</comment>
<evidence type="ECO:0000313" key="3">
    <source>
        <dbReference type="EMBL" id="KAG2377082.1"/>
    </source>
</evidence>
<protein>
    <submittedName>
        <fullName evidence="3">MLP-like protein</fullName>
    </submittedName>
</protein>
<evidence type="ECO:0000256" key="1">
    <source>
        <dbReference type="ARBA" id="ARBA00038242"/>
    </source>
</evidence>
<gene>
    <name evidence="3" type="ORF">HKW66_Vig0176560</name>
    <name evidence="4" type="ORF">LR48_Vigan06g132800</name>
</gene>
<dbReference type="SMART" id="SM01037">
    <property type="entry name" value="Bet_v_1"/>
    <property type="match status" value="1"/>
</dbReference>
<proteinExistence type="inferred from homology"/>
<dbReference type="STRING" id="3914.A0A0L9UTW5"/>
<dbReference type="InterPro" id="IPR052006">
    <property type="entry name" value="MLP-like"/>
</dbReference>
<accession>A0A0L9UTW5</accession>
<reference evidence="3 6" key="3">
    <citation type="submission" date="2020-05" db="EMBL/GenBank/DDBJ databases">
        <title>Vigna angularis (adzuki bean) Var. LongXiaoDou No. 4 denovo assembly.</title>
        <authorList>
            <person name="Xiang H."/>
        </authorList>
    </citation>
    <scope>NUCLEOTIDE SEQUENCE [LARGE SCALE GENOMIC DNA]</scope>
    <source>
        <tissue evidence="3">Leaf</tissue>
    </source>
</reference>
<feature type="domain" description="Bet v I/Major latex protein" evidence="2">
    <location>
        <begin position="4"/>
        <end position="149"/>
    </location>
</feature>
<dbReference type="SUPFAM" id="SSF55961">
    <property type="entry name" value="Bet v1-like"/>
    <property type="match status" value="1"/>
</dbReference>
<dbReference type="GO" id="GO:0006952">
    <property type="term" value="P:defense response"/>
    <property type="evidence" value="ECO:0007669"/>
    <property type="project" value="InterPro"/>
</dbReference>
<organism evidence="4 5">
    <name type="scientific">Phaseolus angularis</name>
    <name type="common">Azuki bean</name>
    <name type="synonym">Vigna angularis</name>
    <dbReference type="NCBI Taxonomy" id="3914"/>
    <lineage>
        <taxon>Eukaryota</taxon>
        <taxon>Viridiplantae</taxon>
        <taxon>Streptophyta</taxon>
        <taxon>Embryophyta</taxon>
        <taxon>Tracheophyta</taxon>
        <taxon>Spermatophyta</taxon>
        <taxon>Magnoliopsida</taxon>
        <taxon>eudicotyledons</taxon>
        <taxon>Gunneridae</taxon>
        <taxon>Pentapetalae</taxon>
        <taxon>rosids</taxon>
        <taxon>fabids</taxon>
        <taxon>Fabales</taxon>
        <taxon>Fabaceae</taxon>
        <taxon>Papilionoideae</taxon>
        <taxon>50 kb inversion clade</taxon>
        <taxon>NPAAA clade</taxon>
        <taxon>indigoferoid/millettioid clade</taxon>
        <taxon>Phaseoleae</taxon>
        <taxon>Vigna</taxon>
    </lineage>
</organism>
<dbReference type="OrthoDB" id="1072116at2759"/>
<sequence>MGKAEMCVLEERVELKSSAEKFFMFLKSQNQQIPSNVHTEKLHAVEIHEGEWNTPGSVKLWKYNIEGKEEIFKERVIIDEVNKKITYVAVGGNALELYKSYKAIVKVEKGILKLRIEYEKFNEHIPPPNKYQQFIINIVKDIDANLVKG</sequence>
<evidence type="ECO:0000259" key="2">
    <source>
        <dbReference type="SMART" id="SM01037"/>
    </source>
</evidence>
<dbReference type="PANTHER" id="PTHR31338">
    <property type="entry name" value="POLYKETIDE CYCLASE/DEHYDRASE AND LIPID TRANSPORT SUPERFAMILY PROTEIN"/>
    <property type="match status" value="1"/>
</dbReference>
<evidence type="ECO:0000313" key="6">
    <source>
        <dbReference type="Proteomes" id="UP000743370"/>
    </source>
</evidence>
<dbReference type="Proteomes" id="UP000053144">
    <property type="component" value="Chromosome 6"/>
</dbReference>
<reference evidence="5" key="1">
    <citation type="journal article" date="2015" name="Proc. Natl. Acad. Sci. U.S.A.">
        <title>Genome sequencing of adzuki bean (Vigna angularis) provides insight into high starch and low fat accumulation and domestication.</title>
        <authorList>
            <person name="Yang K."/>
            <person name="Tian Z."/>
            <person name="Chen C."/>
            <person name="Luo L."/>
            <person name="Zhao B."/>
            <person name="Wang Z."/>
            <person name="Yu L."/>
            <person name="Li Y."/>
            <person name="Sun Y."/>
            <person name="Li W."/>
            <person name="Chen Y."/>
            <person name="Li Y."/>
            <person name="Zhang Y."/>
            <person name="Ai D."/>
            <person name="Zhao J."/>
            <person name="Shang C."/>
            <person name="Ma Y."/>
            <person name="Wu B."/>
            <person name="Wang M."/>
            <person name="Gao L."/>
            <person name="Sun D."/>
            <person name="Zhang P."/>
            <person name="Guo F."/>
            <person name="Wang W."/>
            <person name="Li Y."/>
            <person name="Wang J."/>
            <person name="Varshney R.K."/>
            <person name="Wang J."/>
            <person name="Ling H.Q."/>
            <person name="Wan P."/>
        </authorList>
    </citation>
    <scope>NUCLEOTIDE SEQUENCE</scope>
    <source>
        <strain evidence="5">cv. Jingnong 6</strain>
    </source>
</reference>
<reference evidence="4" key="2">
    <citation type="submission" date="2015-02" db="EMBL/GenBank/DDBJ databases">
        <authorList>
            <person name="Chooi Y.-H."/>
        </authorList>
    </citation>
    <scope>NUCLEOTIDE SEQUENCE</scope>
    <source>
        <tissue evidence="4">Seedling</tissue>
    </source>
</reference>
<dbReference type="Proteomes" id="UP000743370">
    <property type="component" value="Unassembled WGS sequence"/>
</dbReference>
<evidence type="ECO:0000313" key="5">
    <source>
        <dbReference type="Proteomes" id="UP000053144"/>
    </source>
</evidence>
<dbReference type="AlphaFoldDB" id="A0A0L9UTW5"/>
<dbReference type="Gene3D" id="3.30.530.20">
    <property type="match status" value="1"/>
</dbReference>
<dbReference type="PANTHER" id="PTHR31338:SF16">
    <property type="entry name" value="POLYKETIDE CYCLASE_DEHYDRASE AND LIPID TRANSPORT SUPERFAMILY PROTEIN"/>
    <property type="match status" value="1"/>
</dbReference>
<dbReference type="EMBL" id="JABFOF010000010">
    <property type="protein sequence ID" value="KAG2377082.1"/>
    <property type="molecule type" value="Genomic_DNA"/>
</dbReference>
<name>A0A0L9UTW5_PHAAN</name>
<dbReference type="KEGG" id="var:108335508"/>
<dbReference type="EMBL" id="CM003376">
    <property type="protein sequence ID" value="KOM46022.1"/>
    <property type="molecule type" value="Genomic_DNA"/>
</dbReference>